<organism evidence="1 2">
    <name type="scientific">Oceanobacillus sojae</name>
    <dbReference type="NCBI Taxonomy" id="582851"/>
    <lineage>
        <taxon>Bacteria</taxon>
        <taxon>Bacillati</taxon>
        <taxon>Bacillota</taxon>
        <taxon>Bacilli</taxon>
        <taxon>Bacillales</taxon>
        <taxon>Bacillaceae</taxon>
        <taxon>Oceanobacillus</taxon>
    </lineage>
</organism>
<name>A0A511ZPJ9_9BACI</name>
<sequence>MLKCTRSQERAPFLRQFPFILEESTAQEVEQSTLLIDAPLDNEGNAAGEDLEIEIYFLKD</sequence>
<evidence type="ECO:0000313" key="2">
    <source>
        <dbReference type="Proteomes" id="UP000321558"/>
    </source>
</evidence>
<accession>A0A511ZPJ9</accession>
<evidence type="ECO:0000313" key="1">
    <source>
        <dbReference type="EMBL" id="GEN89380.1"/>
    </source>
</evidence>
<keyword evidence="2" id="KW-1185">Reference proteome</keyword>
<reference evidence="1 2" key="1">
    <citation type="submission" date="2019-07" db="EMBL/GenBank/DDBJ databases">
        <title>Whole genome shotgun sequence of Oceanobacillus sojae NBRC 105379.</title>
        <authorList>
            <person name="Hosoyama A."/>
            <person name="Uohara A."/>
            <person name="Ohji S."/>
            <person name="Ichikawa N."/>
        </authorList>
    </citation>
    <scope>NUCLEOTIDE SEQUENCE [LARGE SCALE GENOMIC DNA]</scope>
    <source>
        <strain evidence="1 2">NBRC 105379</strain>
    </source>
</reference>
<dbReference type="AlphaFoldDB" id="A0A511ZPJ9"/>
<gene>
    <name evidence="1" type="ORF">OSO01_41190</name>
</gene>
<dbReference type="Proteomes" id="UP000321558">
    <property type="component" value="Unassembled WGS sequence"/>
</dbReference>
<comment type="caution">
    <text evidence="1">The sequence shown here is derived from an EMBL/GenBank/DDBJ whole genome shotgun (WGS) entry which is preliminary data.</text>
</comment>
<dbReference type="RefSeq" id="WP_156988831.1">
    <property type="nucleotide sequence ID" value="NZ_BJYM01000021.1"/>
</dbReference>
<proteinExistence type="predicted"/>
<dbReference type="EMBL" id="BJYM01000021">
    <property type="protein sequence ID" value="GEN89380.1"/>
    <property type="molecule type" value="Genomic_DNA"/>
</dbReference>
<protein>
    <submittedName>
        <fullName evidence="1">Uncharacterized protein</fullName>
    </submittedName>
</protein>